<dbReference type="Gene3D" id="2.80.10.50">
    <property type="match status" value="1"/>
</dbReference>
<comment type="caution">
    <text evidence="1">The sequence shown here is derived from an EMBL/GenBank/DDBJ whole genome shotgun (WGS) entry which is preliminary data.</text>
</comment>
<dbReference type="SUPFAM" id="SSF50370">
    <property type="entry name" value="Ricin B-like lectins"/>
    <property type="match status" value="1"/>
</dbReference>
<keyword evidence="2" id="KW-1185">Reference proteome</keyword>
<dbReference type="Proteomes" id="UP000562682">
    <property type="component" value="Unassembled WGS sequence"/>
</dbReference>
<dbReference type="AlphaFoldDB" id="A0A8H5XCD9"/>
<organism evidence="1 2">
    <name type="scientific">Fusarium denticulatum</name>
    <dbReference type="NCBI Taxonomy" id="48507"/>
    <lineage>
        <taxon>Eukaryota</taxon>
        <taxon>Fungi</taxon>
        <taxon>Dikarya</taxon>
        <taxon>Ascomycota</taxon>
        <taxon>Pezizomycotina</taxon>
        <taxon>Sordariomycetes</taxon>
        <taxon>Hypocreomycetidae</taxon>
        <taxon>Hypocreales</taxon>
        <taxon>Nectriaceae</taxon>
        <taxon>Fusarium</taxon>
        <taxon>Fusarium fujikuroi species complex</taxon>
    </lineage>
</organism>
<evidence type="ECO:0000313" key="2">
    <source>
        <dbReference type="Proteomes" id="UP000562682"/>
    </source>
</evidence>
<sequence length="203" mass="23331">MNSSSGYIIWSKGHQKNAQASKHDLSDPAAHWVLEGMKRDSPYMNKVVKIRNVKDGTYLDVKNSHAAEDTAIITHNGNSGSGQKFEIYLTWHLKLIRDLYNNSIFWAIHNLKFEINNLQRRWLGHEVESAQTQSSSTSPERRKTTAREMEYDIDGPQLFVKKGEDVSVFDFWIGNYSSTAIYKMRVKNALQIEPPTTTLNQLR</sequence>
<name>A0A8H5XCD9_9HYPO</name>
<dbReference type="EMBL" id="JAAOAK010000083">
    <property type="protein sequence ID" value="KAF5691045.1"/>
    <property type="molecule type" value="Genomic_DNA"/>
</dbReference>
<accession>A0A8H5XCD9</accession>
<reference evidence="1 2" key="1">
    <citation type="submission" date="2020-05" db="EMBL/GenBank/DDBJ databases">
        <title>Identification and distribution of gene clusters putatively required for synthesis of sphingolipid metabolism inhibitors in phylogenetically diverse species of the filamentous fungus Fusarium.</title>
        <authorList>
            <person name="Kim H.-S."/>
            <person name="Busman M."/>
            <person name="Brown D.W."/>
            <person name="Divon H."/>
            <person name="Uhlig S."/>
            <person name="Proctor R.H."/>
        </authorList>
    </citation>
    <scope>NUCLEOTIDE SEQUENCE [LARGE SCALE GENOMIC DNA]</scope>
    <source>
        <strain evidence="1 2">NRRL 25311</strain>
    </source>
</reference>
<evidence type="ECO:0008006" key="3">
    <source>
        <dbReference type="Google" id="ProtNLM"/>
    </source>
</evidence>
<dbReference type="InterPro" id="IPR035992">
    <property type="entry name" value="Ricin_B-like_lectins"/>
</dbReference>
<protein>
    <recommendedName>
        <fullName evidence="3">Ricin B lectin domain-containing protein</fullName>
    </recommendedName>
</protein>
<gene>
    <name evidence="1" type="ORF">FDENT_3649</name>
</gene>
<evidence type="ECO:0000313" key="1">
    <source>
        <dbReference type="EMBL" id="KAF5691045.1"/>
    </source>
</evidence>
<proteinExistence type="predicted"/>